<dbReference type="Gene3D" id="3.10.450.50">
    <property type="match status" value="1"/>
</dbReference>
<evidence type="ECO:0000259" key="3">
    <source>
        <dbReference type="Pfam" id="PF14534"/>
    </source>
</evidence>
<dbReference type="EMBL" id="QKZI01000001">
    <property type="protein sequence ID" value="PZX08275.1"/>
    <property type="molecule type" value="Genomic_DNA"/>
</dbReference>
<dbReference type="SUPFAM" id="SSF54427">
    <property type="entry name" value="NTF2-like"/>
    <property type="match status" value="1"/>
</dbReference>
<feature type="chain" id="PRO_5038566864" description="DUF4440 domain-containing protein" evidence="2">
    <location>
        <begin position="18"/>
        <end position="191"/>
    </location>
</feature>
<organism evidence="4 5">
    <name type="scientific">Psychrobacillus insolitus</name>
    <dbReference type="NCBI Taxonomy" id="1461"/>
    <lineage>
        <taxon>Bacteria</taxon>
        <taxon>Bacillati</taxon>
        <taxon>Bacillota</taxon>
        <taxon>Bacilli</taxon>
        <taxon>Bacillales</taxon>
        <taxon>Bacillaceae</taxon>
        <taxon>Psychrobacillus</taxon>
    </lineage>
</organism>
<dbReference type="InterPro" id="IPR027843">
    <property type="entry name" value="DUF4440"/>
</dbReference>
<evidence type="ECO:0000256" key="1">
    <source>
        <dbReference type="SAM" id="MobiDB-lite"/>
    </source>
</evidence>
<name>A0A2W7MN18_9BACI</name>
<evidence type="ECO:0000313" key="4">
    <source>
        <dbReference type="EMBL" id="PZX08275.1"/>
    </source>
</evidence>
<feature type="region of interest" description="Disordered" evidence="1">
    <location>
        <begin position="26"/>
        <end position="51"/>
    </location>
</feature>
<sequence>MKIIQAIILAAFVLLLAACGNNEDTNENANSVNDVAPTDTETTTDHGATDKSDVGFEMAGGNIEEVQNVPEAEKKALMNAFNEYMGAFNEEDIDRYMKTISKNPEGFNYENEKVVVEDTFAEYDTVRTAENVTIIEYDEAQAQVYADIEVKLSHPTSGAELDRNGRQVTVFVKEDGNWLVTSVYFIGETTE</sequence>
<evidence type="ECO:0000256" key="2">
    <source>
        <dbReference type="SAM" id="SignalP"/>
    </source>
</evidence>
<feature type="signal peptide" evidence="2">
    <location>
        <begin position="1"/>
        <end position="17"/>
    </location>
</feature>
<dbReference type="RefSeq" id="WP_111438864.1">
    <property type="nucleotide sequence ID" value="NZ_QKZI01000001.1"/>
</dbReference>
<dbReference type="InterPro" id="IPR032710">
    <property type="entry name" value="NTF2-like_dom_sf"/>
</dbReference>
<keyword evidence="2" id="KW-0732">Signal</keyword>
<dbReference type="Proteomes" id="UP000248646">
    <property type="component" value="Unassembled WGS sequence"/>
</dbReference>
<evidence type="ECO:0000313" key="5">
    <source>
        <dbReference type="Proteomes" id="UP000248646"/>
    </source>
</evidence>
<feature type="domain" description="DUF4440" evidence="3">
    <location>
        <begin position="79"/>
        <end position="179"/>
    </location>
</feature>
<dbReference type="Pfam" id="PF14534">
    <property type="entry name" value="DUF4440"/>
    <property type="match status" value="1"/>
</dbReference>
<reference evidence="4 5" key="1">
    <citation type="submission" date="2018-06" db="EMBL/GenBank/DDBJ databases">
        <title>Genomic Encyclopedia of Type Strains, Phase IV (KMG-IV): sequencing the most valuable type-strain genomes for metagenomic binning, comparative biology and taxonomic classification.</title>
        <authorList>
            <person name="Goeker M."/>
        </authorList>
    </citation>
    <scope>NUCLEOTIDE SEQUENCE [LARGE SCALE GENOMIC DNA]</scope>
    <source>
        <strain evidence="4 5">DSM 5</strain>
    </source>
</reference>
<gene>
    <name evidence="4" type="ORF">C7437_1011399</name>
</gene>
<dbReference type="PROSITE" id="PS51257">
    <property type="entry name" value="PROKAR_LIPOPROTEIN"/>
    <property type="match status" value="1"/>
</dbReference>
<comment type="caution">
    <text evidence="4">The sequence shown here is derived from an EMBL/GenBank/DDBJ whole genome shotgun (WGS) entry which is preliminary data.</text>
</comment>
<protein>
    <recommendedName>
        <fullName evidence="3">DUF4440 domain-containing protein</fullName>
    </recommendedName>
</protein>
<proteinExistence type="predicted"/>
<accession>A0A2W7MN18</accession>
<dbReference type="AlphaFoldDB" id="A0A2W7MN18"/>
<dbReference type="OrthoDB" id="2839093at2"/>
<keyword evidence="5" id="KW-1185">Reference proteome</keyword>